<gene>
    <name evidence="8" type="ORF">GCM10022383_22650</name>
</gene>
<dbReference type="CDD" id="cd17535">
    <property type="entry name" value="REC_NarL-like"/>
    <property type="match status" value="1"/>
</dbReference>
<dbReference type="InterPro" id="IPR016032">
    <property type="entry name" value="Sig_transdc_resp-reg_C-effctor"/>
</dbReference>
<keyword evidence="4" id="KW-0804">Transcription</keyword>
<dbReference type="PANTHER" id="PTHR43214:SF24">
    <property type="entry name" value="TRANSCRIPTIONAL REGULATORY PROTEIN NARL-RELATED"/>
    <property type="match status" value="1"/>
</dbReference>
<dbReference type="Pfam" id="PF00196">
    <property type="entry name" value="GerE"/>
    <property type="match status" value="1"/>
</dbReference>
<evidence type="ECO:0000256" key="1">
    <source>
        <dbReference type="ARBA" id="ARBA00022553"/>
    </source>
</evidence>
<dbReference type="InterPro" id="IPR039420">
    <property type="entry name" value="WalR-like"/>
</dbReference>
<dbReference type="SMART" id="SM00421">
    <property type="entry name" value="HTH_LUXR"/>
    <property type="match status" value="1"/>
</dbReference>
<comment type="caution">
    <text evidence="8">The sequence shown here is derived from an EMBL/GenBank/DDBJ whole genome shotgun (WGS) entry which is preliminary data.</text>
</comment>
<accession>A0ABP7NE45</accession>
<keyword evidence="3" id="KW-0238">DNA-binding</keyword>
<dbReference type="InterPro" id="IPR000792">
    <property type="entry name" value="Tscrpt_reg_LuxR_C"/>
</dbReference>
<dbReference type="PROSITE" id="PS50110">
    <property type="entry name" value="RESPONSE_REGULATORY"/>
    <property type="match status" value="1"/>
</dbReference>
<reference evidence="9" key="1">
    <citation type="journal article" date="2019" name="Int. J. Syst. Evol. Microbiol.">
        <title>The Global Catalogue of Microorganisms (GCM) 10K type strain sequencing project: providing services to taxonomists for standard genome sequencing and annotation.</title>
        <authorList>
            <consortium name="The Broad Institute Genomics Platform"/>
            <consortium name="The Broad Institute Genome Sequencing Center for Infectious Disease"/>
            <person name="Wu L."/>
            <person name="Ma J."/>
        </authorList>
    </citation>
    <scope>NUCLEOTIDE SEQUENCE [LARGE SCALE GENOMIC DNA]</scope>
    <source>
        <strain evidence="9">JCM 17024</strain>
    </source>
</reference>
<dbReference type="InterPro" id="IPR001789">
    <property type="entry name" value="Sig_transdc_resp-reg_receiver"/>
</dbReference>
<dbReference type="SUPFAM" id="SSF46894">
    <property type="entry name" value="C-terminal effector domain of the bipartite response regulators"/>
    <property type="match status" value="1"/>
</dbReference>
<dbReference type="EMBL" id="BAABCP010000001">
    <property type="protein sequence ID" value="GAA3944234.1"/>
    <property type="molecule type" value="Genomic_DNA"/>
</dbReference>
<feature type="modified residue" description="4-aspartylphosphate" evidence="5">
    <location>
        <position position="55"/>
    </location>
</feature>
<dbReference type="PANTHER" id="PTHR43214">
    <property type="entry name" value="TWO-COMPONENT RESPONSE REGULATOR"/>
    <property type="match status" value="1"/>
</dbReference>
<feature type="domain" description="HTH luxR-type" evidence="6">
    <location>
        <begin position="141"/>
        <end position="206"/>
    </location>
</feature>
<evidence type="ECO:0000256" key="3">
    <source>
        <dbReference type="ARBA" id="ARBA00023125"/>
    </source>
</evidence>
<dbReference type="Gene3D" id="3.40.50.2300">
    <property type="match status" value="1"/>
</dbReference>
<dbReference type="Pfam" id="PF00072">
    <property type="entry name" value="Response_reg"/>
    <property type="match status" value="1"/>
</dbReference>
<dbReference type="CDD" id="cd06170">
    <property type="entry name" value="LuxR_C_like"/>
    <property type="match status" value="1"/>
</dbReference>
<evidence type="ECO:0000259" key="7">
    <source>
        <dbReference type="PROSITE" id="PS50110"/>
    </source>
</evidence>
<organism evidence="8 9">
    <name type="scientific">Microbacterium soli</name>
    <dbReference type="NCBI Taxonomy" id="446075"/>
    <lineage>
        <taxon>Bacteria</taxon>
        <taxon>Bacillati</taxon>
        <taxon>Actinomycetota</taxon>
        <taxon>Actinomycetes</taxon>
        <taxon>Micrococcales</taxon>
        <taxon>Microbacteriaceae</taxon>
        <taxon>Microbacterium</taxon>
    </lineage>
</organism>
<dbReference type="InterPro" id="IPR058245">
    <property type="entry name" value="NreC/VraR/RcsB-like_REC"/>
</dbReference>
<evidence type="ECO:0000313" key="9">
    <source>
        <dbReference type="Proteomes" id="UP001501591"/>
    </source>
</evidence>
<dbReference type="PROSITE" id="PS50043">
    <property type="entry name" value="HTH_LUXR_2"/>
    <property type="match status" value="1"/>
</dbReference>
<sequence>MTVRVLIVDDHPVVVGGLRALLETLDGMEVVGQASDGAGAVREVALRHPDVVVMDLRMPGIDGVEATRRIAAGYPETAVLVLTMFAEDSLVAEALAAGAQGYLLKGAEQEEIERAIRAVAAGDAIFSREVADQLLRPRAPQRAALPQLTEREREVTHLLAAGRSNSSIAQRLAISPKTVSNHISAIFLKLGVATRAEAIVIARDAGLGREDE</sequence>
<dbReference type="PROSITE" id="PS00622">
    <property type="entry name" value="HTH_LUXR_1"/>
    <property type="match status" value="1"/>
</dbReference>
<keyword evidence="9" id="KW-1185">Reference proteome</keyword>
<proteinExistence type="predicted"/>
<keyword evidence="2" id="KW-0805">Transcription regulation</keyword>
<name>A0ABP7NE45_9MICO</name>
<evidence type="ECO:0000259" key="6">
    <source>
        <dbReference type="PROSITE" id="PS50043"/>
    </source>
</evidence>
<dbReference type="PRINTS" id="PR00038">
    <property type="entry name" value="HTHLUXR"/>
</dbReference>
<evidence type="ECO:0000256" key="4">
    <source>
        <dbReference type="ARBA" id="ARBA00023163"/>
    </source>
</evidence>
<feature type="domain" description="Response regulatory" evidence="7">
    <location>
        <begin position="4"/>
        <end position="120"/>
    </location>
</feature>
<protein>
    <submittedName>
        <fullName evidence="8">Response regulator transcription factor</fullName>
    </submittedName>
</protein>
<keyword evidence="1 5" id="KW-0597">Phosphoprotein</keyword>
<dbReference type="SUPFAM" id="SSF52172">
    <property type="entry name" value="CheY-like"/>
    <property type="match status" value="1"/>
</dbReference>
<evidence type="ECO:0000256" key="2">
    <source>
        <dbReference type="ARBA" id="ARBA00023015"/>
    </source>
</evidence>
<dbReference type="InterPro" id="IPR011006">
    <property type="entry name" value="CheY-like_superfamily"/>
</dbReference>
<evidence type="ECO:0000256" key="5">
    <source>
        <dbReference type="PROSITE-ProRule" id="PRU00169"/>
    </source>
</evidence>
<dbReference type="SMART" id="SM00448">
    <property type="entry name" value="REC"/>
    <property type="match status" value="1"/>
</dbReference>
<dbReference type="Proteomes" id="UP001501591">
    <property type="component" value="Unassembled WGS sequence"/>
</dbReference>
<dbReference type="RefSeq" id="WP_344819692.1">
    <property type="nucleotide sequence ID" value="NZ_BAABCP010000001.1"/>
</dbReference>
<evidence type="ECO:0000313" key="8">
    <source>
        <dbReference type="EMBL" id="GAA3944234.1"/>
    </source>
</evidence>